<feature type="transmembrane region" description="Helical" evidence="1">
    <location>
        <begin position="67"/>
        <end position="86"/>
    </location>
</feature>
<gene>
    <name evidence="2" type="ORF">H9628_01775</name>
</gene>
<dbReference type="EMBL" id="JACSPS010000001">
    <property type="protein sequence ID" value="MBD8017189.1"/>
    <property type="molecule type" value="Genomic_DNA"/>
</dbReference>
<dbReference type="InterPro" id="IPR021215">
    <property type="entry name" value="DUF2752"/>
</dbReference>
<dbReference type="Pfam" id="PF10825">
    <property type="entry name" value="DUF2752"/>
    <property type="match status" value="1"/>
</dbReference>
<organism evidence="2 3">
    <name type="scientific">Kaistella pullorum</name>
    <dbReference type="NCBI Taxonomy" id="2763074"/>
    <lineage>
        <taxon>Bacteria</taxon>
        <taxon>Pseudomonadati</taxon>
        <taxon>Bacteroidota</taxon>
        <taxon>Flavobacteriia</taxon>
        <taxon>Flavobacteriales</taxon>
        <taxon>Weeksellaceae</taxon>
        <taxon>Chryseobacterium group</taxon>
        <taxon>Kaistella</taxon>
    </lineage>
</organism>
<evidence type="ECO:0000313" key="3">
    <source>
        <dbReference type="Proteomes" id="UP000626242"/>
    </source>
</evidence>
<feature type="transmembrane region" description="Helical" evidence="1">
    <location>
        <begin position="98"/>
        <end position="116"/>
    </location>
</feature>
<keyword evidence="1" id="KW-1133">Transmembrane helix</keyword>
<keyword evidence="3" id="KW-1185">Reference proteome</keyword>
<protein>
    <submittedName>
        <fullName evidence="2">DUF2752 domain-containing protein</fullName>
    </submittedName>
</protein>
<dbReference type="Proteomes" id="UP000626242">
    <property type="component" value="Unassembled WGS sequence"/>
</dbReference>
<keyword evidence="1" id="KW-0472">Membrane</keyword>
<evidence type="ECO:0000313" key="2">
    <source>
        <dbReference type="EMBL" id="MBD8017189.1"/>
    </source>
</evidence>
<reference evidence="2 3" key="1">
    <citation type="submission" date="2020-08" db="EMBL/GenBank/DDBJ databases">
        <title>A Genomic Blueprint of the Chicken Gut Microbiome.</title>
        <authorList>
            <person name="Gilroy R."/>
            <person name="Ravi A."/>
            <person name="Getino M."/>
            <person name="Pursley I."/>
            <person name="Horton D.L."/>
            <person name="Alikhan N.-F."/>
            <person name="Baker D."/>
            <person name="Gharbi K."/>
            <person name="Hall N."/>
            <person name="Watson M."/>
            <person name="Adriaenssens E.M."/>
            <person name="Foster-Nyarko E."/>
            <person name="Jarju S."/>
            <person name="Secka A."/>
            <person name="Antonio M."/>
            <person name="Oren A."/>
            <person name="Chaudhuri R."/>
            <person name="La Ragione R.M."/>
            <person name="Hildebrand F."/>
            <person name="Pallen M.J."/>
        </authorList>
    </citation>
    <scope>NUCLEOTIDE SEQUENCE [LARGE SCALE GENOMIC DNA]</scope>
    <source>
        <strain evidence="2 3">Sa1CVA4</strain>
    </source>
</reference>
<keyword evidence="1" id="KW-0812">Transmembrane</keyword>
<sequence>MLPWILAVGIVSFGILYYHFDPAVYGFFPKCPFLSLTGLECPGCGSQRAMHAMIHLNLKEAFSYNPLLVISIPYILAAVFFNSDFAKERWPKTRTILFGYRAILIVLGVIILFAIFRNF</sequence>
<evidence type="ECO:0000256" key="1">
    <source>
        <dbReference type="SAM" id="Phobius"/>
    </source>
</evidence>
<comment type="caution">
    <text evidence="2">The sequence shown here is derived from an EMBL/GenBank/DDBJ whole genome shotgun (WGS) entry which is preliminary data.</text>
</comment>
<proteinExistence type="predicted"/>
<accession>A0ABR8WJF4</accession>
<name>A0ABR8WJF4_9FLAO</name>